<evidence type="ECO:0000313" key="1">
    <source>
        <dbReference type="EMBL" id="KAB7496847.1"/>
    </source>
</evidence>
<evidence type="ECO:0000313" key="2">
    <source>
        <dbReference type="Proteomes" id="UP000326759"/>
    </source>
</evidence>
<proteinExistence type="predicted"/>
<sequence length="223" mass="26156">MKYLVTVDSKAFMRINKTLVNAKAKIFGFIIFIELRYKYIYNKYFEKFYWLQKCEVSDTAVLVIANHLKILSVDLKERFSDFKQADFPTWMMQSMLVDFSDISNMQYQEELSEMQMMKYCPSTDSFCGGCSPDDPECSCDYNLTTEDNCPEDQLCCYDNCTFVCKEKRYAKAVCPESYEIYDGNPDPNPCISHNDCIDDDQLCCRLYADRNDTYCREPEYVDG</sequence>
<comment type="caution">
    <text evidence="1">The sequence shown here is derived from an EMBL/GenBank/DDBJ whole genome shotgun (WGS) entry which is preliminary data.</text>
</comment>
<dbReference type="Proteomes" id="UP000326759">
    <property type="component" value="Unassembled WGS sequence"/>
</dbReference>
<keyword evidence="2" id="KW-1185">Reference proteome</keyword>
<dbReference type="AlphaFoldDB" id="A0A5N5SS51"/>
<protein>
    <submittedName>
        <fullName evidence="1">Uncharacterized protein</fullName>
    </submittedName>
</protein>
<gene>
    <name evidence="1" type="ORF">Anas_11398</name>
</gene>
<organism evidence="1 2">
    <name type="scientific">Armadillidium nasatum</name>
    <dbReference type="NCBI Taxonomy" id="96803"/>
    <lineage>
        <taxon>Eukaryota</taxon>
        <taxon>Metazoa</taxon>
        <taxon>Ecdysozoa</taxon>
        <taxon>Arthropoda</taxon>
        <taxon>Crustacea</taxon>
        <taxon>Multicrustacea</taxon>
        <taxon>Malacostraca</taxon>
        <taxon>Eumalacostraca</taxon>
        <taxon>Peracarida</taxon>
        <taxon>Isopoda</taxon>
        <taxon>Oniscidea</taxon>
        <taxon>Crinocheta</taxon>
        <taxon>Armadillidiidae</taxon>
        <taxon>Armadillidium</taxon>
    </lineage>
</organism>
<feature type="non-terminal residue" evidence="1">
    <location>
        <position position="223"/>
    </location>
</feature>
<dbReference type="OrthoDB" id="6819312at2759"/>
<accession>A0A5N5SS51</accession>
<name>A0A5N5SS51_9CRUS</name>
<reference evidence="1 2" key="1">
    <citation type="journal article" date="2019" name="PLoS Biol.">
        <title>Sex chromosomes control vertical transmission of feminizing Wolbachia symbionts in an isopod.</title>
        <authorList>
            <person name="Becking T."/>
            <person name="Chebbi M.A."/>
            <person name="Giraud I."/>
            <person name="Moumen B."/>
            <person name="Laverre T."/>
            <person name="Caubet Y."/>
            <person name="Peccoud J."/>
            <person name="Gilbert C."/>
            <person name="Cordaux R."/>
        </authorList>
    </citation>
    <scope>NUCLEOTIDE SEQUENCE [LARGE SCALE GENOMIC DNA]</scope>
    <source>
        <strain evidence="1">ANa2</strain>
        <tissue evidence="1">Whole body excluding digestive tract and cuticle</tissue>
    </source>
</reference>
<dbReference type="EMBL" id="SEYY01020965">
    <property type="protein sequence ID" value="KAB7496847.1"/>
    <property type="molecule type" value="Genomic_DNA"/>
</dbReference>